<proteinExistence type="predicted"/>
<accession>A0A517TWZ8</accession>
<dbReference type="KEGG" id="llh:I41_20830"/>
<evidence type="ECO:0000313" key="2">
    <source>
        <dbReference type="EMBL" id="QDT72898.1"/>
    </source>
</evidence>
<reference evidence="2 3" key="1">
    <citation type="submission" date="2019-02" db="EMBL/GenBank/DDBJ databases">
        <title>Deep-cultivation of Planctomycetes and their phenomic and genomic characterization uncovers novel biology.</title>
        <authorList>
            <person name="Wiegand S."/>
            <person name="Jogler M."/>
            <person name="Boedeker C."/>
            <person name="Pinto D."/>
            <person name="Vollmers J."/>
            <person name="Rivas-Marin E."/>
            <person name="Kohn T."/>
            <person name="Peeters S.H."/>
            <person name="Heuer A."/>
            <person name="Rast P."/>
            <person name="Oberbeckmann S."/>
            <person name="Bunk B."/>
            <person name="Jeske O."/>
            <person name="Meyerdierks A."/>
            <person name="Storesund J.E."/>
            <person name="Kallscheuer N."/>
            <person name="Luecker S."/>
            <person name="Lage O.M."/>
            <person name="Pohl T."/>
            <person name="Merkel B.J."/>
            <person name="Hornburger P."/>
            <person name="Mueller R.-W."/>
            <person name="Bruemmer F."/>
            <person name="Labrenz M."/>
            <person name="Spormann A.M."/>
            <person name="Op den Camp H."/>
            <person name="Overmann J."/>
            <person name="Amann R."/>
            <person name="Jetten M.S.M."/>
            <person name="Mascher T."/>
            <person name="Medema M.H."/>
            <person name="Devos D.P."/>
            <person name="Kaster A.-K."/>
            <person name="Ovreas L."/>
            <person name="Rohde M."/>
            <person name="Galperin M.Y."/>
            <person name="Jogler C."/>
        </authorList>
    </citation>
    <scope>NUCLEOTIDE SEQUENCE [LARGE SCALE GENOMIC DNA]</scope>
    <source>
        <strain evidence="2 3">I41</strain>
    </source>
</reference>
<sequence>MASPCVMLGILVFLRWEGFRLIAIRIALRAIVCISINTHLASRSCYLMNARLAFATEISRLSRRFGALLSLLAIAGQTSSAFAHSDALLVNVGGQVVVGTAEDIDGPDEAFALDAGLFESILRAGFAPPTPADYEGNEPGFFGLHAVSGADDLAALGATALPGNAAVSGSLTTFEVNGALDSLFFWSGVGAIDFQPISIAHSGVAFAFQPAAFGATGPNGDVDDHPIYQINDPAGTPANGVYLIAPQIGVAGLTASKPFYMAFLVDELIQSEDELELVEAALEGLEEGTTLDALVDFGGGVTKDFAFYEQGVEWIETNLVVPEPGSAALAAIGVASLAMLRCRSTSAPVSARGSV</sequence>
<dbReference type="EMBL" id="CP036339">
    <property type="protein sequence ID" value="QDT72898.1"/>
    <property type="molecule type" value="Genomic_DNA"/>
</dbReference>
<evidence type="ECO:0000313" key="3">
    <source>
        <dbReference type="Proteomes" id="UP000317909"/>
    </source>
</evidence>
<protein>
    <recommendedName>
        <fullName evidence="4">PEP-CTERM protein-sorting domain-containing protein</fullName>
    </recommendedName>
</protein>
<name>A0A517TWZ8_9BACT</name>
<organism evidence="2 3">
    <name type="scientific">Lacipirellula limnantheis</name>
    <dbReference type="NCBI Taxonomy" id="2528024"/>
    <lineage>
        <taxon>Bacteria</taxon>
        <taxon>Pseudomonadati</taxon>
        <taxon>Planctomycetota</taxon>
        <taxon>Planctomycetia</taxon>
        <taxon>Pirellulales</taxon>
        <taxon>Lacipirellulaceae</taxon>
        <taxon>Lacipirellula</taxon>
    </lineage>
</organism>
<keyword evidence="1" id="KW-0175">Coiled coil</keyword>
<gene>
    <name evidence="2" type="ORF">I41_20830</name>
</gene>
<evidence type="ECO:0008006" key="4">
    <source>
        <dbReference type="Google" id="ProtNLM"/>
    </source>
</evidence>
<dbReference type="Proteomes" id="UP000317909">
    <property type="component" value="Chromosome"/>
</dbReference>
<evidence type="ECO:0000256" key="1">
    <source>
        <dbReference type="SAM" id="Coils"/>
    </source>
</evidence>
<dbReference type="AlphaFoldDB" id="A0A517TWZ8"/>
<keyword evidence="3" id="KW-1185">Reference proteome</keyword>
<feature type="coiled-coil region" evidence="1">
    <location>
        <begin position="261"/>
        <end position="288"/>
    </location>
</feature>